<accession>A0A0B5B7T4</accession>
<proteinExistence type="predicted"/>
<evidence type="ECO:0000313" key="2">
    <source>
        <dbReference type="EMBL" id="AJE02598.1"/>
    </source>
</evidence>
<keyword evidence="3" id="KW-1185">Reference proteome</keyword>
<protein>
    <recommendedName>
        <fullName evidence="4">Lipoprotein</fullName>
    </recommendedName>
</protein>
<reference evidence="2 3" key="1">
    <citation type="journal article" date="2015" name="Genome Announc.">
        <title>Complete Genome of Geobacter pickeringii G13T, a Metal-Reducing Isolate from Sedimentary Kaolin Deposits.</title>
        <authorList>
            <person name="Badalamenti J.P."/>
            <person name="Bond D.R."/>
        </authorList>
    </citation>
    <scope>NUCLEOTIDE SEQUENCE [LARGE SCALE GENOMIC DNA]</scope>
    <source>
        <strain evidence="2 3">G13</strain>
    </source>
</reference>
<gene>
    <name evidence="2" type="ORF">GPICK_03700</name>
</gene>
<keyword evidence="1" id="KW-0732">Signal</keyword>
<dbReference type="Proteomes" id="UP000057609">
    <property type="component" value="Chromosome"/>
</dbReference>
<dbReference type="RefSeq" id="WP_039740618.1">
    <property type="nucleotide sequence ID" value="NZ_CP009788.1"/>
</dbReference>
<organism evidence="2 3">
    <name type="scientific">Geobacter pickeringii</name>
    <dbReference type="NCBI Taxonomy" id="345632"/>
    <lineage>
        <taxon>Bacteria</taxon>
        <taxon>Pseudomonadati</taxon>
        <taxon>Thermodesulfobacteriota</taxon>
        <taxon>Desulfuromonadia</taxon>
        <taxon>Geobacterales</taxon>
        <taxon>Geobacteraceae</taxon>
        <taxon>Geobacter</taxon>
    </lineage>
</organism>
<evidence type="ECO:0000256" key="1">
    <source>
        <dbReference type="SAM" id="SignalP"/>
    </source>
</evidence>
<dbReference type="KEGG" id="gpi:GPICK_03700"/>
<dbReference type="AlphaFoldDB" id="A0A0B5B7T4"/>
<dbReference type="HOGENOM" id="CLU_1530404_0_0_7"/>
<name>A0A0B5B7T4_9BACT</name>
<dbReference type="EMBL" id="CP009788">
    <property type="protein sequence ID" value="AJE02598.1"/>
    <property type="molecule type" value="Genomic_DNA"/>
</dbReference>
<sequence>MRLRFSIVAMVMPVLVSCAGSPVGTPTAGLEGERHRPRNSAERLALEAAESRRDITRGGWTAHVAGSEGARLHVTLTRPTGEAENAPLEVYDLALRDGWVEQVGEPRYLAPSDDLEQGVLHVAREAAGAPSGQAIVAVKGGALVGRKTDLRCLVEVRALSTERRELFSRTVNVCP</sequence>
<dbReference type="PROSITE" id="PS51257">
    <property type="entry name" value="PROKAR_LIPOPROTEIN"/>
    <property type="match status" value="1"/>
</dbReference>
<feature type="chain" id="PRO_5002113537" description="Lipoprotein" evidence="1">
    <location>
        <begin position="19"/>
        <end position="175"/>
    </location>
</feature>
<feature type="signal peptide" evidence="1">
    <location>
        <begin position="1"/>
        <end position="18"/>
    </location>
</feature>
<evidence type="ECO:0008006" key="4">
    <source>
        <dbReference type="Google" id="ProtNLM"/>
    </source>
</evidence>
<evidence type="ECO:0000313" key="3">
    <source>
        <dbReference type="Proteomes" id="UP000057609"/>
    </source>
</evidence>